<dbReference type="AlphaFoldDB" id="A0A8T1N864"/>
<sequence length="107" mass="12157">MNIRKSKYVRCSCGCFGYGLVMRGSTASTENPGDGICYIIEHHPLHQPPLCRNQTSDFGFEPWLLPAEHGRSFFTGAEIRYQLPIWLDLVADLGLTRTRAQLLHLHQ</sequence>
<name>A0A8T1N864_CARIL</name>
<dbReference type="EMBL" id="CM031823">
    <property type="protein sequence ID" value="KAG6626172.1"/>
    <property type="molecule type" value="Genomic_DNA"/>
</dbReference>
<evidence type="ECO:0000313" key="2">
    <source>
        <dbReference type="Proteomes" id="UP000811609"/>
    </source>
</evidence>
<keyword evidence="2" id="KW-1185">Reference proteome</keyword>
<organism evidence="1 2">
    <name type="scientific">Carya illinoinensis</name>
    <name type="common">Pecan</name>
    <dbReference type="NCBI Taxonomy" id="32201"/>
    <lineage>
        <taxon>Eukaryota</taxon>
        <taxon>Viridiplantae</taxon>
        <taxon>Streptophyta</taxon>
        <taxon>Embryophyta</taxon>
        <taxon>Tracheophyta</taxon>
        <taxon>Spermatophyta</taxon>
        <taxon>Magnoliopsida</taxon>
        <taxon>eudicotyledons</taxon>
        <taxon>Gunneridae</taxon>
        <taxon>Pentapetalae</taxon>
        <taxon>rosids</taxon>
        <taxon>fabids</taxon>
        <taxon>Fagales</taxon>
        <taxon>Juglandaceae</taxon>
        <taxon>Carya</taxon>
    </lineage>
</organism>
<comment type="caution">
    <text evidence="1">The sequence shown here is derived from an EMBL/GenBank/DDBJ whole genome shotgun (WGS) entry which is preliminary data.</text>
</comment>
<protein>
    <submittedName>
        <fullName evidence="1">Uncharacterized protein</fullName>
    </submittedName>
</protein>
<proteinExistence type="predicted"/>
<dbReference type="Proteomes" id="UP000811609">
    <property type="component" value="Chromosome 15"/>
</dbReference>
<reference evidence="1" key="1">
    <citation type="submission" date="2020-12" db="EMBL/GenBank/DDBJ databases">
        <title>WGS assembly of Carya illinoinensis cv. Pawnee.</title>
        <authorList>
            <person name="Platts A."/>
            <person name="Shu S."/>
            <person name="Wright S."/>
            <person name="Barry K."/>
            <person name="Edger P."/>
            <person name="Pires J.C."/>
            <person name="Schmutz J."/>
        </authorList>
    </citation>
    <scope>NUCLEOTIDE SEQUENCE</scope>
    <source>
        <tissue evidence="1">Leaf</tissue>
    </source>
</reference>
<evidence type="ECO:0000313" key="1">
    <source>
        <dbReference type="EMBL" id="KAG6626172.1"/>
    </source>
</evidence>
<gene>
    <name evidence="1" type="ORF">CIPAW_15G029700</name>
</gene>
<accession>A0A8T1N864</accession>